<dbReference type="AlphaFoldDB" id="A2EYL1"/>
<keyword evidence="4" id="KW-1185">Reference proteome</keyword>
<feature type="compositionally biased region" description="Polar residues" evidence="1">
    <location>
        <begin position="133"/>
        <end position="144"/>
    </location>
</feature>
<dbReference type="GO" id="GO:0016192">
    <property type="term" value="P:vesicle-mediated transport"/>
    <property type="evidence" value="ECO:0000318"/>
    <property type="project" value="GO_Central"/>
</dbReference>
<gene>
    <name evidence="3" type="ORF">TVAG_031030</name>
</gene>
<reference evidence="3" key="1">
    <citation type="submission" date="2006-10" db="EMBL/GenBank/DDBJ databases">
        <authorList>
            <person name="Amadeo P."/>
            <person name="Zhao Q."/>
            <person name="Wortman J."/>
            <person name="Fraser-Liggett C."/>
            <person name="Carlton J."/>
        </authorList>
    </citation>
    <scope>NUCLEOTIDE SEQUENCE</scope>
    <source>
        <strain evidence="3">G3</strain>
    </source>
</reference>
<feature type="region of interest" description="Disordered" evidence="1">
    <location>
        <begin position="133"/>
        <end position="155"/>
    </location>
</feature>
<sequence length="188" mass="20873">MAEDFEINLGDEFERQLTCIMNAHVFKIPPLQQSDGYRCTGWEGNQLWTGRCRVLTKGKFSRVVLDNPNTGEVFAECPLDHPNAVEKVLDSSRYFVLRVVKGTKHAFIGMGFDDRNQAFDFNVAREEAANNMNNYDQRKTQAQSGAPAEIKSSGTDYSLQAGQKITINIPGGASTRKKRTVGSGGLHL</sequence>
<proteinExistence type="predicted"/>
<dbReference type="VEuPathDB" id="TrichDB:TVAG_031030"/>
<dbReference type="OMA" id="LTTNRGH"/>
<dbReference type="SUPFAM" id="SSF50729">
    <property type="entry name" value="PH domain-like"/>
    <property type="match status" value="1"/>
</dbReference>
<dbReference type="InParanoid" id="A2EYL1"/>
<dbReference type="Proteomes" id="UP000001542">
    <property type="component" value="Unassembled WGS sequence"/>
</dbReference>
<dbReference type="GO" id="GO:0030125">
    <property type="term" value="C:clathrin vesicle coat"/>
    <property type="evidence" value="ECO:0000318"/>
    <property type="project" value="GO_Central"/>
</dbReference>
<reference evidence="3" key="2">
    <citation type="journal article" date="2007" name="Science">
        <title>Draft genome sequence of the sexually transmitted pathogen Trichomonas vaginalis.</title>
        <authorList>
            <person name="Carlton J.M."/>
            <person name="Hirt R.P."/>
            <person name="Silva J.C."/>
            <person name="Delcher A.L."/>
            <person name="Schatz M."/>
            <person name="Zhao Q."/>
            <person name="Wortman J.R."/>
            <person name="Bidwell S.L."/>
            <person name="Alsmark U.C.M."/>
            <person name="Besteiro S."/>
            <person name="Sicheritz-Ponten T."/>
            <person name="Noel C.J."/>
            <person name="Dacks J.B."/>
            <person name="Foster P.G."/>
            <person name="Simillion C."/>
            <person name="Van de Peer Y."/>
            <person name="Miranda-Saavedra D."/>
            <person name="Barton G.J."/>
            <person name="Westrop G.D."/>
            <person name="Mueller S."/>
            <person name="Dessi D."/>
            <person name="Fiori P.L."/>
            <person name="Ren Q."/>
            <person name="Paulsen I."/>
            <person name="Zhang H."/>
            <person name="Bastida-Corcuera F.D."/>
            <person name="Simoes-Barbosa A."/>
            <person name="Brown M.T."/>
            <person name="Hayes R.D."/>
            <person name="Mukherjee M."/>
            <person name="Okumura C.Y."/>
            <person name="Schneider R."/>
            <person name="Smith A.J."/>
            <person name="Vanacova S."/>
            <person name="Villalvazo M."/>
            <person name="Haas B.J."/>
            <person name="Pertea M."/>
            <person name="Feldblyum T.V."/>
            <person name="Utterback T.R."/>
            <person name="Shu C.L."/>
            <person name="Osoegawa K."/>
            <person name="de Jong P.J."/>
            <person name="Hrdy I."/>
            <person name="Horvathova L."/>
            <person name="Zubacova Z."/>
            <person name="Dolezal P."/>
            <person name="Malik S.B."/>
            <person name="Logsdon J.M. Jr."/>
            <person name="Henze K."/>
            <person name="Gupta A."/>
            <person name="Wang C.C."/>
            <person name="Dunne R.L."/>
            <person name="Upcroft J.A."/>
            <person name="Upcroft P."/>
            <person name="White O."/>
            <person name="Salzberg S.L."/>
            <person name="Tang P."/>
            <person name="Chiu C.-H."/>
            <person name="Lee Y.-S."/>
            <person name="Embley T.M."/>
            <person name="Coombs G.H."/>
            <person name="Mottram J.C."/>
            <person name="Tachezy J."/>
            <person name="Fraser-Liggett C.M."/>
            <person name="Johnson P.J."/>
        </authorList>
    </citation>
    <scope>NUCLEOTIDE SEQUENCE [LARGE SCALE GENOMIC DNA]</scope>
    <source>
        <strain evidence="3">G3</strain>
    </source>
</reference>
<protein>
    <recommendedName>
        <fullName evidence="2">NECAP PHear domain-containing protein</fullName>
    </recommendedName>
</protein>
<dbReference type="eggNOG" id="KOG2500">
    <property type="taxonomic scope" value="Eukaryota"/>
</dbReference>
<dbReference type="SMR" id="A2EYL1"/>
<dbReference type="RefSeq" id="XP_001314604.1">
    <property type="nucleotide sequence ID" value="XM_001314575.1"/>
</dbReference>
<dbReference type="KEGG" id="tva:4760124"/>
<dbReference type="InterPro" id="IPR012466">
    <property type="entry name" value="NECAP_PHear"/>
</dbReference>
<dbReference type="Gene3D" id="2.30.29.30">
    <property type="entry name" value="Pleckstrin-homology domain (PH domain)/Phosphotyrosine-binding domain (PTB)"/>
    <property type="match status" value="1"/>
</dbReference>
<dbReference type="InterPro" id="IPR011993">
    <property type="entry name" value="PH-like_dom_sf"/>
</dbReference>
<feature type="domain" description="NECAP PHear" evidence="2">
    <location>
        <begin position="13"/>
        <end position="169"/>
    </location>
</feature>
<accession>A2EYL1</accession>
<name>A2EYL1_TRIV3</name>
<dbReference type="CDD" id="cd13228">
    <property type="entry name" value="PHear_NECAP"/>
    <property type="match status" value="1"/>
</dbReference>
<dbReference type="PANTHER" id="PTHR12847">
    <property type="entry name" value="ATP-BINDING CASSETTE ABC TRANSPORTER-RELATED"/>
    <property type="match status" value="1"/>
</dbReference>
<dbReference type="EMBL" id="DS113541">
    <property type="protein sequence ID" value="EAY02287.1"/>
    <property type="molecule type" value="Genomic_DNA"/>
</dbReference>
<dbReference type="Pfam" id="PF07933">
    <property type="entry name" value="DUF1681"/>
    <property type="match status" value="1"/>
</dbReference>
<evidence type="ECO:0000256" key="1">
    <source>
        <dbReference type="SAM" id="MobiDB-lite"/>
    </source>
</evidence>
<evidence type="ECO:0000313" key="3">
    <source>
        <dbReference type="EMBL" id="EAY02287.1"/>
    </source>
</evidence>
<organism evidence="3 4">
    <name type="scientific">Trichomonas vaginalis (strain ATCC PRA-98 / G3)</name>
    <dbReference type="NCBI Taxonomy" id="412133"/>
    <lineage>
        <taxon>Eukaryota</taxon>
        <taxon>Metamonada</taxon>
        <taxon>Parabasalia</taxon>
        <taxon>Trichomonadida</taxon>
        <taxon>Trichomonadidae</taxon>
        <taxon>Trichomonas</taxon>
    </lineage>
</organism>
<dbReference type="VEuPathDB" id="TrichDB:TVAGG3_0585730"/>
<dbReference type="OrthoDB" id="10265489at2759"/>
<evidence type="ECO:0000313" key="4">
    <source>
        <dbReference type="Proteomes" id="UP000001542"/>
    </source>
</evidence>
<evidence type="ECO:0000259" key="2">
    <source>
        <dbReference type="Pfam" id="PF07933"/>
    </source>
</evidence>
<dbReference type="STRING" id="5722.A2EYL1"/>
<dbReference type="PANTHER" id="PTHR12847:SF9">
    <property type="entry name" value="NECAP-LIKE PROTEIN CG9132"/>
    <property type="match status" value="1"/>
</dbReference>
<dbReference type="GO" id="GO:0006897">
    <property type="term" value="P:endocytosis"/>
    <property type="evidence" value="ECO:0007669"/>
    <property type="project" value="InterPro"/>
</dbReference>